<accession>A0ABP9NZU5</accession>
<name>A0ABP9NZU5_9PSEU</name>
<evidence type="ECO:0000256" key="3">
    <source>
        <dbReference type="ARBA" id="ARBA00023136"/>
    </source>
</evidence>
<keyword evidence="3" id="KW-0472">Membrane</keyword>
<evidence type="ECO:0000256" key="6">
    <source>
        <dbReference type="SAM" id="SignalP"/>
    </source>
</evidence>
<keyword evidence="2 6" id="KW-0732">Signal</keyword>
<dbReference type="PROSITE" id="PS51318">
    <property type="entry name" value="TAT"/>
    <property type="match status" value="1"/>
</dbReference>
<keyword evidence="4" id="KW-0564">Palmitate</keyword>
<proteinExistence type="predicted"/>
<reference evidence="8" key="1">
    <citation type="journal article" date="2019" name="Int. J. Syst. Evol. Microbiol.">
        <title>The Global Catalogue of Microorganisms (GCM) 10K type strain sequencing project: providing services to taxonomists for standard genome sequencing and annotation.</title>
        <authorList>
            <consortium name="The Broad Institute Genomics Platform"/>
            <consortium name="The Broad Institute Genome Sequencing Center for Infectious Disease"/>
            <person name="Wu L."/>
            <person name="Ma J."/>
        </authorList>
    </citation>
    <scope>NUCLEOTIDE SEQUENCE [LARGE SCALE GENOMIC DNA]</scope>
    <source>
        <strain evidence="8">JCM 18302</strain>
    </source>
</reference>
<dbReference type="Proteomes" id="UP001500804">
    <property type="component" value="Unassembled WGS sequence"/>
</dbReference>
<dbReference type="RefSeq" id="WP_345611283.1">
    <property type="nucleotide sequence ID" value="NZ_BAABJO010000038.1"/>
</dbReference>
<dbReference type="Gene3D" id="3.40.190.10">
    <property type="entry name" value="Periplasmic binding protein-like II"/>
    <property type="match status" value="1"/>
</dbReference>
<evidence type="ECO:0000256" key="5">
    <source>
        <dbReference type="ARBA" id="ARBA00023288"/>
    </source>
</evidence>
<comment type="caution">
    <text evidence="7">The sequence shown here is derived from an EMBL/GenBank/DDBJ whole genome shotgun (WGS) entry which is preliminary data.</text>
</comment>
<dbReference type="InterPro" id="IPR050490">
    <property type="entry name" value="Bact_solute-bd_prot1"/>
</dbReference>
<evidence type="ECO:0000256" key="2">
    <source>
        <dbReference type="ARBA" id="ARBA00022729"/>
    </source>
</evidence>
<keyword evidence="5" id="KW-0449">Lipoprotein</keyword>
<dbReference type="InterPro" id="IPR006311">
    <property type="entry name" value="TAT_signal"/>
</dbReference>
<feature type="chain" id="PRO_5047324361" evidence="6">
    <location>
        <begin position="33"/>
        <end position="441"/>
    </location>
</feature>
<evidence type="ECO:0000256" key="4">
    <source>
        <dbReference type="ARBA" id="ARBA00023139"/>
    </source>
</evidence>
<evidence type="ECO:0000313" key="7">
    <source>
        <dbReference type="EMBL" id="GAA5137674.1"/>
    </source>
</evidence>
<dbReference type="InterPro" id="IPR006059">
    <property type="entry name" value="SBP"/>
</dbReference>
<protein>
    <submittedName>
        <fullName evidence="7">Sugar ABC transporter substrate-binding protein</fullName>
    </submittedName>
</protein>
<dbReference type="PANTHER" id="PTHR43649:SF33">
    <property type="entry name" value="POLYGALACTURONAN_RHAMNOGALACTURONAN-BINDING PROTEIN YTCQ"/>
    <property type="match status" value="1"/>
</dbReference>
<organism evidence="7 8">
    <name type="scientific">Pseudonocardia adelaidensis</name>
    <dbReference type="NCBI Taxonomy" id="648754"/>
    <lineage>
        <taxon>Bacteria</taxon>
        <taxon>Bacillati</taxon>
        <taxon>Actinomycetota</taxon>
        <taxon>Actinomycetes</taxon>
        <taxon>Pseudonocardiales</taxon>
        <taxon>Pseudonocardiaceae</taxon>
        <taxon>Pseudonocardia</taxon>
    </lineage>
</organism>
<dbReference type="PROSITE" id="PS51257">
    <property type="entry name" value="PROKAR_LIPOPROTEIN"/>
    <property type="match status" value="1"/>
</dbReference>
<keyword evidence="8" id="KW-1185">Reference proteome</keyword>
<keyword evidence="1" id="KW-1003">Cell membrane</keyword>
<feature type="signal peptide" evidence="6">
    <location>
        <begin position="1"/>
        <end position="32"/>
    </location>
</feature>
<gene>
    <name evidence="7" type="ORF">GCM10023320_70820</name>
</gene>
<dbReference type="Pfam" id="PF13416">
    <property type="entry name" value="SBP_bac_8"/>
    <property type="match status" value="1"/>
</dbReference>
<dbReference type="PANTHER" id="PTHR43649">
    <property type="entry name" value="ARABINOSE-BINDING PROTEIN-RELATED"/>
    <property type="match status" value="1"/>
</dbReference>
<dbReference type="EMBL" id="BAABJO010000038">
    <property type="protein sequence ID" value="GAA5137674.1"/>
    <property type="molecule type" value="Genomic_DNA"/>
</dbReference>
<sequence>MRADNQIAFDRRRLLKASGLLPLAALAAPSLAACGDSGSAGGHLTAWGVVSFTKEGDRLVADQMQEWGDANGFTVEYSAVPGSNYPAKLATAVEAGSLPDVVMLEDTQPIYYGGQGHLADITDLFTELKGQGGGMFDTLSPYVAVPAGTYAVPMESNLTVMYARTDLIEKVTGQRTPPATLDELEAIARAAQTPPDTYGIGLPLGKSVDGNTVLSIIYADGGTLVDEQGNPAVDNDGTVSALTRIQRWWRDQLIPPDAPSSDDAWNNQVFQSKRAVFVFNAPSIYGWLQENDPDLMANTAQAPLPAGKAGSVQSANCWSWGVSAKSPNLGQAKDLIRYIMAPDRVEQVYEKVAGRWYPVYRDLTTAPYWRERAAFSTFPQIIDNARTNWYPATASAELLTRLTSVTDSFVPLQMAVDVTVQGMSPEQAAKRGQEQMEQLFA</sequence>
<evidence type="ECO:0000256" key="1">
    <source>
        <dbReference type="ARBA" id="ARBA00022475"/>
    </source>
</evidence>
<dbReference type="SUPFAM" id="SSF53850">
    <property type="entry name" value="Periplasmic binding protein-like II"/>
    <property type="match status" value="1"/>
</dbReference>
<evidence type="ECO:0000313" key="8">
    <source>
        <dbReference type="Proteomes" id="UP001500804"/>
    </source>
</evidence>